<dbReference type="GO" id="GO:0004169">
    <property type="term" value="F:dolichyl-phosphate-mannose-protein mannosyltransferase activity"/>
    <property type="evidence" value="ECO:0007669"/>
    <property type="project" value="UniProtKB-EC"/>
</dbReference>
<feature type="transmembrane region" description="Helical" evidence="15">
    <location>
        <begin position="369"/>
        <end position="392"/>
    </location>
</feature>
<keyword evidence="9 13" id="KW-0802">TPR repeat</keyword>
<reference evidence="17 18" key="2">
    <citation type="submission" date="2018-11" db="EMBL/GenBank/DDBJ databases">
        <authorList>
            <consortium name="Pathogen Informatics"/>
        </authorList>
    </citation>
    <scope>NUCLEOTIDE SEQUENCE [LARGE SCALE GENOMIC DNA]</scope>
</reference>
<dbReference type="Gene3D" id="1.25.40.10">
    <property type="entry name" value="Tetratricopeptide repeat domain"/>
    <property type="match status" value="4"/>
</dbReference>
<feature type="repeat" description="TPR" evidence="13">
    <location>
        <begin position="593"/>
        <end position="626"/>
    </location>
</feature>
<dbReference type="GO" id="GO:0016020">
    <property type="term" value="C:membrane"/>
    <property type="evidence" value="ECO:0007669"/>
    <property type="project" value="UniProtKB-SubCell"/>
</dbReference>
<feature type="transmembrane region" description="Helical" evidence="15">
    <location>
        <begin position="218"/>
        <end position="242"/>
    </location>
</feature>
<evidence type="ECO:0000259" key="16">
    <source>
        <dbReference type="Pfam" id="PF08409"/>
    </source>
</evidence>
<evidence type="ECO:0000256" key="10">
    <source>
        <dbReference type="ARBA" id="ARBA00022824"/>
    </source>
</evidence>
<dbReference type="OrthoDB" id="66906at2759"/>
<evidence type="ECO:0000256" key="6">
    <source>
        <dbReference type="ARBA" id="ARBA00022679"/>
    </source>
</evidence>
<evidence type="ECO:0000313" key="17">
    <source>
        <dbReference type="EMBL" id="VDK38137.1"/>
    </source>
</evidence>
<keyword evidence="6" id="KW-0808">Transferase</keyword>
<dbReference type="EMBL" id="UYRS01018598">
    <property type="protein sequence ID" value="VDK38137.1"/>
    <property type="molecule type" value="Genomic_DNA"/>
</dbReference>
<evidence type="ECO:0000256" key="13">
    <source>
        <dbReference type="PROSITE-ProRule" id="PRU00339"/>
    </source>
</evidence>
<evidence type="ECO:0000313" key="19">
    <source>
        <dbReference type="WBParaSite" id="TASK_0000729001-mRNA-1"/>
    </source>
</evidence>
<evidence type="ECO:0000256" key="1">
    <source>
        <dbReference type="ARBA" id="ARBA00004141"/>
    </source>
</evidence>
<feature type="transmembrane region" description="Helical" evidence="15">
    <location>
        <begin position="340"/>
        <end position="357"/>
    </location>
</feature>
<evidence type="ECO:0000256" key="9">
    <source>
        <dbReference type="ARBA" id="ARBA00022803"/>
    </source>
</evidence>
<dbReference type="GO" id="GO:0005783">
    <property type="term" value="C:endoplasmic reticulum"/>
    <property type="evidence" value="ECO:0007669"/>
    <property type="project" value="UniProtKB-SubCell"/>
</dbReference>
<keyword evidence="7 15" id="KW-0812">Transmembrane</keyword>
<evidence type="ECO:0000256" key="14">
    <source>
        <dbReference type="SAM" id="MobiDB-lite"/>
    </source>
</evidence>
<feature type="transmembrane region" description="Helical" evidence="15">
    <location>
        <begin position="398"/>
        <end position="418"/>
    </location>
</feature>
<evidence type="ECO:0000256" key="11">
    <source>
        <dbReference type="ARBA" id="ARBA00022989"/>
    </source>
</evidence>
<keyword evidence="18" id="KW-1185">Reference proteome</keyword>
<sequence length="930" mass="105288">MRKRNRPPSKEVQENVPPSSISDYSLSTWHYPLLILLTLLVYSNSLSCGFVFDDASAVVDNQDLRPYIQPWWVLFSNDFWGTPMVHESSHKSYRPLTVLTYRWNFALAGLKAWTYHLVNVLLHTFVVYLFYWFSRRFLEPPGSLAAALLFALHPVHVEAVTGVVGRAELLSAVFVFASLLTYLNLIGVEEVPLLSEMCHLLTVSLLVILGTLCKEQCITVVGVCLAYDFVFYFINTFYAKILVGRMAWKAWRRVGLRFLVLLLTSGLFLLARIQLMGSQLPHFTAFDNPAAHAPPLTRRLTHLYLVYVNLALLFYPSGLCADWTMGTIALITSLTDRRNIGSFAALAGLVGVAVRCASPWTSPRQAYTLSMGMALLALPFLPASNLFFYVGFVVAERVLYVPSAGFCLILGLGFQYLLQKCRQCRQAGLFRLKALAYLLLAIVCSGFSLKTFYRNYDWKDEYSLFTSALKVNQRNAKLWNNVGHALEGRLQFDEALLYFQQAVRVQPDDMGARINVGRTLVQLGRLDEAETVYYQAMEFFPKPKKGKVYHTRVSPKDLTIFINLANLLSKNDSRLDEADALLRRAISLREDNVDAYQNRGSILVRQQRFVEAEDMYRKALRYKYTSAALHYNLGVVLLETNRTEEAYASFNRALRFDPHHEQTLFALASSYSETTDPVLHEKAMNLIHRILLLKICMRKISSLSDFELPIGSFEDLAGRNYEPVRVNFALAILYTDAGQFAKAARHYQAVLEVDPTHRSSLFNLALMYHNELNDSLAAVPLLHRSLEVRLTASLISSQFARMARSFLLSSPAGRTVVPTLNSFPDSRNFLSFQHHPDHFKSYMLLGDIELSVLKNATAAIKVFEKAITLSPNNLQARHNHCVALVEGTGDLEAGERCLREATALADPADPTDVFVFRHLALLQARRRRRT</sequence>
<feature type="transmembrane region" description="Helical" evidence="15">
    <location>
        <begin position="430"/>
        <end position="449"/>
    </location>
</feature>
<evidence type="ECO:0000256" key="12">
    <source>
        <dbReference type="ARBA" id="ARBA00023136"/>
    </source>
</evidence>
<feature type="repeat" description="TPR" evidence="13">
    <location>
        <begin position="510"/>
        <end position="543"/>
    </location>
</feature>
<feature type="transmembrane region" description="Helical" evidence="15">
    <location>
        <begin position="169"/>
        <end position="186"/>
    </location>
</feature>
<reference evidence="19" key="1">
    <citation type="submission" date="2016-04" db="UniProtKB">
        <authorList>
            <consortium name="WormBaseParasite"/>
        </authorList>
    </citation>
    <scope>IDENTIFICATION</scope>
</reference>
<keyword evidence="8" id="KW-0677">Repeat</keyword>
<comment type="pathway">
    <text evidence="3">Protein modification; protein glycosylation.</text>
</comment>
<proteinExistence type="inferred from homology"/>
<keyword evidence="12 15" id="KW-0472">Membrane</keyword>
<comment type="similarity">
    <text evidence="4">Belongs to the TMTC family.</text>
</comment>
<dbReference type="PANTHER" id="PTHR44395:SF1">
    <property type="entry name" value="PROTEIN O-MANNOSYL-TRANSFERASE TMTC3"/>
    <property type="match status" value="1"/>
</dbReference>
<dbReference type="EC" id="2.4.1.109" evidence="5"/>
<dbReference type="PROSITE" id="PS50005">
    <property type="entry name" value="TPR"/>
    <property type="match status" value="5"/>
</dbReference>
<dbReference type="SUPFAM" id="SSF48452">
    <property type="entry name" value="TPR-like"/>
    <property type="match status" value="2"/>
</dbReference>
<dbReference type="Pfam" id="PF13432">
    <property type="entry name" value="TPR_16"/>
    <property type="match status" value="3"/>
</dbReference>
<keyword evidence="10" id="KW-0256">Endoplasmic reticulum</keyword>
<dbReference type="InterPro" id="IPR013618">
    <property type="entry name" value="TMTC_DUF1736"/>
</dbReference>
<accession>A0A158R9I2</accession>
<evidence type="ECO:0000256" key="4">
    <source>
        <dbReference type="ARBA" id="ARBA00007882"/>
    </source>
</evidence>
<keyword evidence="11 15" id="KW-1133">Transmembrane helix</keyword>
<evidence type="ECO:0000256" key="15">
    <source>
        <dbReference type="SAM" id="Phobius"/>
    </source>
</evidence>
<evidence type="ECO:0000313" key="18">
    <source>
        <dbReference type="Proteomes" id="UP000282613"/>
    </source>
</evidence>
<feature type="transmembrane region" description="Helical" evidence="15">
    <location>
        <begin position="113"/>
        <end position="132"/>
    </location>
</feature>
<feature type="region of interest" description="Disordered" evidence="14">
    <location>
        <begin position="1"/>
        <end position="20"/>
    </location>
</feature>
<evidence type="ECO:0000256" key="7">
    <source>
        <dbReference type="ARBA" id="ARBA00022692"/>
    </source>
</evidence>
<organism evidence="19">
    <name type="scientific">Taenia asiatica</name>
    <name type="common">Asian tapeworm</name>
    <dbReference type="NCBI Taxonomy" id="60517"/>
    <lineage>
        <taxon>Eukaryota</taxon>
        <taxon>Metazoa</taxon>
        <taxon>Spiralia</taxon>
        <taxon>Lophotrochozoa</taxon>
        <taxon>Platyhelminthes</taxon>
        <taxon>Cestoda</taxon>
        <taxon>Eucestoda</taxon>
        <taxon>Cyclophyllidea</taxon>
        <taxon>Taeniidae</taxon>
        <taxon>Taenia</taxon>
    </lineage>
</organism>
<evidence type="ECO:0000256" key="8">
    <source>
        <dbReference type="ARBA" id="ARBA00022737"/>
    </source>
</evidence>
<protein>
    <recommendedName>
        <fullName evidence="5">dolichyl-phosphate-mannose--protein mannosyltransferase</fullName>
        <ecNumber evidence="5">2.4.1.109</ecNumber>
    </recommendedName>
</protein>
<dbReference type="PROSITE" id="PS50293">
    <property type="entry name" value="TPR_REGION"/>
    <property type="match status" value="1"/>
</dbReference>
<dbReference type="InterPro" id="IPR011990">
    <property type="entry name" value="TPR-like_helical_dom_sf"/>
</dbReference>
<feature type="repeat" description="TPR" evidence="13">
    <location>
        <begin position="627"/>
        <end position="660"/>
    </location>
</feature>
<feature type="repeat" description="TPR" evidence="13">
    <location>
        <begin position="724"/>
        <end position="757"/>
    </location>
</feature>
<feature type="domain" description="DUF1736" evidence="16">
    <location>
        <begin position="278"/>
        <end position="348"/>
    </location>
</feature>
<dbReference type="WBParaSite" id="TASK_0000729001-mRNA-1">
    <property type="protein sequence ID" value="TASK_0000729001-mRNA-1"/>
    <property type="gene ID" value="TASK_0000729001"/>
</dbReference>
<evidence type="ECO:0000256" key="3">
    <source>
        <dbReference type="ARBA" id="ARBA00004922"/>
    </source>
</evidence>
<dbReference type="Pfam" id="PF08409">
    <property type="entry name" value="TMTC_DUF1736"/>
    <property type="match status" value="1"/>
</dbReference>
<comment type="subcellular location">
    <subcellularLocation>
        <location evidence="2">Endoplasmic reticulum</location>
    </subcellularLocation>
    <subcellularLocation>
        <location evidence="1">Membrane</location>
        <topology evidence="1">Multi-pass membrane protein</topology>
    </subcellularLocation>
</comment>
<dbReference type="STRING" id="60517.A0A158R9I2"/>
<feature type="transmembrane region" description="Helical" evidence="15">
    <location>
        <begin position="254"/>
        <end position="273"/>
    </location>
</feature>
<dbReference type="InterPro" id="IPR019734">
    <property type="entry name" value="TPR_rpt"/>
</dbReference>
<name>A0A158R9I2_TAEAS</name>
<evidence type="ECO:0000256" key="5">
    <source>
        <dbReference type="ARBA" id="ARBA00012839"/>
    </source>
</evidence>
<dbReference type="PANTHER" id="PTHR44395">
    <property type="match status" value="1"/>
</dbReference>
<feature type="repeat" description="TPR" evidence="13">
    <location>
        <begin position="476"/>
        <end position="509"/>
    </location>
</feature>
<dbReference type="Pfam" id="PF13181">
    <property type="entry name" value="TPR_8"/>
    <property type="match status" value="1"/>
</dbReference>
<dbReference type="SMART" id="SM00028">
    <property type="entry name" value="TPR"/>
    <property type="match status" value="7"/>
</dbReference>
<evidence type="ECO:0000256" key="2">
    <source>
        <dbReference type="ARBA" id="ARBA00004240"/>
    </source>
</evidence>
<feature type="transmembrane region" description="Helical" evidence="15">
    <location>
        <begin position="193"/>
        <end position="212"/>
    </location>
</feature>
<dbReference type="Proteomes" id="UP000282613">
    <property type="component" value="Unassembled WGS sequence"/>
</dbReference>
<dbReference type="AlphaFoldDB" id="A0A158R9I2"/>
<gene>
    <name evidence="17" type="ORF">TASK_LOCUS7291</name>
</gene>
<dbReference type="UniPathway" id="UPA00378"/>